<dbReference type="InterPro" id="IPR038670">
    <property type="entry name" value="HslJ-like_sf"/>
</dbReference>
<dbReference type="InterPro" id="IPR053147">
    <property type="entry name" value="Hsp_HslJ-like"/>
</dbReference>
<dbReference type="EMBL" id="JAQJZJ010000002">
    <property type="protein sequence ID" value="MDA7086081.1"/>
    <property type="molecule type" value="Genomic_DNA"/>
</dbReference>
<protein>
    <submittedName>
        <fullName evidence="3">META domain-containing protein</fullName>
    </submittedName>
</protein>
<sequence>MTRALATSLLSASLLGCASAPVQLETERTYQVEWIGERPLIDRSHLTITFGEDGRAYGNAGCNHWFARYKLAGQQLDFDTAGSTRKICAPALMEQEARFLDSLGKVQRWDVSPIEQLRLWPAEGKPLRLWPEQG</sequence>
<evidence type="ECO:0000313" key="4">
    <source>
        <dbReference type="Proteomes" id="UP001212042"/>
    </source>
</evidence>
<feature type="signal peptide" evidence="1">
    <location>
        <begin position="1"/>
        <end position="20"/>
    </location>
</feature>
<dbReference type="PROSITE" id="PS51257">
    <property type="entry name" value="PROKAR_LIPOPROTEIN"/>
    <property type="match status" value="1"/>
</dbReference>
<dbReference type="Gene3D" id="2.40.128.270">
    <property type="match status" value="1"/>
</dbReference>
<keyword evidence="4" id="KW-1185">Reference proteome</keyword>
<gene>
    <name evidence="3" type="ORF">PH586_06740</name>
</gene>
<comment type="caution">
    <text evidence="3">The sequence shown here is derived from an EMBL/GenBank/DDBJ whole genome shotgun (WGS) entry which is preliminary data.</text>
</comment>
<evidence type="ECO:0000256" key="1">
    <source>
        <dbReference type="SAM" id="SignalP"/>
    </source>
</evidence>
<dbReference type="PANTHER" id="PTHR35535">
    <property type="entry name" value="HEAT SHOCK PROTEIN HSLJ"/>
    <property type="match status" value="1"/>
</dbReference>
<keyword evidence="1" id="KW-0732">Signal</keyword>
<name>A0ABT4XCY0_9PSED</name>
<dbReference type="Proteomes" id="UP001212042">
    <property type="component" value="Unassembled WGS sequence"/>
</dbReference>
<evidence type="ECO:0000259" key="2">
    <source>
        <dbReference type="Pfam" id="PF03724"/>
    </source>
</evidence>
<dbReference type="RefSeq" id="WP_271346982.1">
    <property type="nucleotide sequence ID" value="NZ_JAQJZJ010000002.1"/>
</dbReference>
<proteinExistence type="predicted"/>
<organism evidence="3 4">
    <name type="scientific">Pseudomonas aestuarii</name>
    <dbReference type="NCBI Taxonomy" id="3018340"/>
    <lineage>
        <taxon>Bacteria</taxon>
        <taxon>Pseudomonadati</taxon>
        <taxon>Pseudomonadota</taxon>
        <taxon>Gammaproteobacteria</taxon>
        <taxon>Pseudomonadales</taxon>
        <taxon>Pseudomonadaceae</taxon>
        <taxon>Pseudomonas</taxon>
    </lineage>
</organism>
<dbReference type="InterPro" id="IPR005184">
    <property type="entry name" value="DUF306_Meta_HslJ"/>
</dbReference>
<dbReference type="Pfam" id="PF03724">
    <property type="entry name" value="META"/>
    <property type="match status" value="1"/>
</dbReference>
<reference evidence="3 4" key="1">
    <citation type="submission" date="2023-01" db="EMBL/GenBank/DDBJ databases">
        <title>Pseudomonas SA3-5T sp. nov., isolated from tidal flat sediment.</title>
        <authorList>
            <person name="Kim H.S."/>
            <person name="Kim J.-S."/>
            <person name="Suh M.K."/>
            <person name="Eom M.K."/>
            <person name="Lee J.-S."/>
        </authorList>
    </citation>
    <scope>NUCLEOTIDE SEQUENCE [LARGE SCALE GENOMIC DNA]</scope>
    <source>
        <strain evidence="3 4">SA3-5</strain>
    </source>
</reference>
<feature type="chain" id="PRO_5045213892" evidence="1">
    <location>
        <begin position="21"/>
        <end position="134"/>
    </location>
</feature>
<evidence type="ECO:0000313" key="3">
    <source>
        <dbReference type="EMBL" id="MDA7086081.1"/>
    </source>
</evidence>
<accession>A0ABT4XCY0</accession>
<feature type="domain" description="DUF306" evidence="2">
    <location>
        <begin position="26"/>
        <end position="127"/>
    </location>
</feature>
<dbReference type="PANTHER" id="PTHR35535:SF1">
    <property type="entry name" value="HEAT SHOCK PROTEIN HSLJ"/>
    <property type="match status" value="1"/>
</dbReference>